<proteinExistence type="predicted"/>
<dbReference type="EMBL" id="JBEPLT010000001">
    <property type="protein sequence ID" value="MET3559647.1"/>
    <property type="molecule type" value="Genomic_DNA"/>
</dbReference>
<sequence>MLPNFIHEGKIENHGAISFLIGIGSKVDTFHQIDKTMMLLYMATLGDNSGMMIQHIKATWESRNVEE</sequence>
<keyword evidence="2" id="KW-1185">Reference proteome</keyword>
<evidence type="ECO:0000313" key="1">
    <source>
        <dbReference type="EMBL" id="MET3559647.1"/>
    </source>
</evidence>
<gene>
    <name evidence="1" type="ORF">ABID39_000317</name>
</gene>
<name>A0ABV2FMA7_9HYPH</name>
<dbReference type="InterPro" id="IPR036733">
    <property type="entry name" value="B_transposit_C_sf"/>
</dbReference>
<protein>
    <submittedName>
        <fullName evidence="1">Uncharacterized protein</fullName>
    </submittedName>
</protein>
<accession>A0ABV2FMA7</accession>
<comment type="caution">
    <text evidence="1">The sequence shown here is derived from an EMBL/GenBank/DDBJ whole genome shotgun (WGS) entry which is preliminary data.</text>
</comment>
<dbReference type="Proteomes" id="UP001549112">
    <property type="component" value="Unassembled WGS sequence"/>
</dbReference>
<reference evidence="1 2" key="1">
    <citation type="submission" date="2024-06" db="EMBL/GenBank/DDBJ databases">
        <title>Genomic Encyclopedia of Type Strains, Phase IV (KMG-IV): sequencing the most valuable type-strain genomes for metagenomic binning, comparative biology and taxonomic classification.</title>
        <authorList>
            <person name="Goeker M."/>
        </authorList>
    </citation>
    <scope>NUCLEOTIDE SEQUENCE [LARGE SCALE GENOMIC DNA]</scope>
    <source>
        <strain evidence="1 2">DSM 23650</strain>
    </source>
</reference>
<dbReference type="RefSeq" id="WP_354185345.1">
    <property type="nucleotide sequence ID" value="NZ_JBEPLT010000001.1"/>
</dbReference>
<evidence type="ECO:0000313" key="2">
    <source>
        <dbReference type="Proteomes" id="UP001549112"/>
    </source>
</evidence>
<organism evidence="1 2">
    <name type="scientific">Bartonella japonica</name>
    <dbReference type="NCBI Taxonomy" id="357761"/>
    <lineage>
        <taxon>Bacteria</taxon>
        <taxon>Pseudomonadati</taxon>
        <taxon>Pseudomonadota</taxon>
        <taxon>Alphaproteobacteria</taxon>
        <taxon>Hyphomicrobiales</taxon>
        <taxon>Bartonellaceae</taxon>
        <taxon>Bartonella</taxon>
    </lineage>
</organism>
<dbReference type="Gene3D" id="1.10.1180.10">
    <property type="entry name" value="B transposition protein, C-terminal domain"/>
    <property type="match status" value="1"/>
</dbReference>